<keyword evidence="9" id="KW-1185">Reference proteome</keyword>
<dbReference type="CDD" id="cd00578">
    <property type="entry name" value="L-fuc_L-ara-isomerases"/>
    <property type="match status" value="1"/>
</dbReference>
<dbReference type="SUPFAM" id="SSF50443">
    <property type="entry name" value="FucI/AraA C-terminal domain-like"/>
    <property type="match status" value="1"/>
</dbReference>
<accession>I3ZIV7</accession>
<evidence type="ECO:0000256" key="4">
    <source>
        <dbReference type="ARBA" id="ARBA00023235"/>
    </source>
</evidence>
<dbReference type="PANTHER" id="PTHR38464">
    <property type="entry name" value="L-ARABINOSE ISOMERASE"/>
    <property type="match status" value="1"/>
</dbReference>
<dbReference type="eggNOG" id="COG2160">
    <property type="taxonomic scope" value="Bacteria"/>
</dbReference>
<dbReference type="InterPro" id="IPR004216">
    <property type="entry name" value="Fuc/Ara_isomerase_C"/>
</dbReference>
<evidence type="ECO:0000313" key="8">
    <source>
        <dbReference type="EMBL" id="AFL89175.1"/>
    </source>
</evidence>
<dbReference type="STRING" id="926566.Terro_2940"/>
<evidence type="ECO:0000313" key="9">
    <source>
        <dbReference type="Proteomes" id="UP000006056"/>
    </source>
</evidence>
<evidence type="ECO:0000256" key="1">
    <source>
        <dbReference type="ARBA" id="ARBA00022723"/>
    </source>
</evidence>
<sequence>MNCGTCDPSIDRTAEASSHGGPQTMVMEESTLQTFDSQLRIGLIGLGLDAYWPQFDGLKERLQGYLQVVQQKVTTAARTVVSLGLVDSTDKAIRAGHACRTEDIDILLIYVTTYTLSATVLPVIQRAKVPVILLNLVPEAAIDYVKFNGMGDRTAMTGEWLAYCAACPVPEIANVLRRLDIPFHQVTGMLERDPECWNTLEEWLKAAEVVKTMAHSRLGLMGHYYGGMLDIATDLAQVSGRFGTVIEMLEVDHLSALRRDVTSEETAQKVQQIHHFFAVDEDCAPDEVTRAAATAVALERMVGEKSLDMLAYYYMGSGIAENENTMSSIILGTSMLTGTGTPVAGEYEVKNVLAMKILDELGAGGSFTEYYAMDFLEDLVLMGHDGPGHMHIAQDRIRVRPLRVYHGKVGRGLSVEMAVKHGPVTLLSVVEDKQRGFSLLVAEGESVPGPILEIGNTNSRYRFPIGARRFSEEWNARGPAHHCAVGIGRRASQLQKIADLMGLNFHQVC</sequence>
<keyword evidence="3" id="KW-0464">Manganese</keyword>
<protein>
    <recommendedName>
        <fullName evidence="7">L-arabinose isomerase C-terminal domain-containing protein</fullName>
    </recommendedName>
</protein>
<dbReference type="KEGG" id="trs:Terro_2940"/>
<feature type="region of interest" description="Disordered" evidence="6">
    <location>
        <begin position="1"/>
        <end position="23"/>
    </location>
</feature>
<evidence type="ECO:0000256" key="2">
    <source>
        <dbReference type="ARBA" id="ARBA00022935"/>
    </source>
</evidence>
<evidence type="ECO:0000259" key="7">
    <source>
        <dbReference type="Pfam" id="PF11762"/>
    </source>
</evidence>
<evidence type="ECO:0000256" key="3">
    <source>
        <dbReference type="ARBA" id="ARBA00023211"/>
    </source>
</evidence>
<dbReference type="SUPFAM" id="SSF53743">
    <property type="entry name" value="FucI/AraA N-terminal and middle domains"/>
    <property type="match status" value="1"/>
</dbReference>
<keyword evidence="2" id="KW-0054">Arabinose catabolism</keyword>
<dbReference type="PATRIC" id="fig|926566.3.peg.2934"/>
<feature type="domain" description="L-arabinose isomerase C-terminal" evidence="7">
    <location>
        <begin position="365"/>
        <end position="503"/>
    </location>
</feature>
<dbReference type="GO" id="GO:0019569">
    <property type="term" value="P:L-arabinose catabolic process to D-xylulose 5-phosphate"/>
    <property type="evidence" value="ECO:0007669"/>
    <property type="project" value="TreeGrafter"/>
</dbReference>
<dbReference type="GO" id="GO:0005829">
    <property type="term" value="C:cytosol"/>
    <property type="evidence" value="ECO:0007669"/>
    <property type="project" value="TreeGrafter"/>
</dbReference>
<dbReference type="Pfam" id="PF11762">
    <property type="entry name" value="Arabinose_Iso_C"/>
    <property type="match status" value="1"/>
</dbReference>
<dbReference type="GO" id="GO:0008733">
    <property type="term" value="F:L-arabinose isomerase activity"/>
    <property type="evidence" value="ECO:0007669"/>
    <property type="project" value="InterPro"/>
</dbReference>
<dbReference type="InterPro" id="IPR003762">
    <property type="entry name" value="Lara_isomerase"/>
</dbReference>
<dbReference type="EMBL" id="CP003379">
    <property type="protein sequence ID" value="AFL89175.1"/>
    <property type="molecule type" value="Genomic_DNA"/>
</dbReference>
<keyword evidence="4" id="KW-0413">Isomerase</keyword>
<gene>
    <name evidence="8" type="ordered locus">Terro_2940</name>
</gene>
<dbReference type="InterPro" id="IPR009015">
    <property type="entry name" value="Fucose_isomerase_N/cen_sf"/>
</dbReference>
<dbReference type="GO" id="GO:0046872">
    <property type="term" value="F:metal ion binding"/>
    <property type="evidence" value="ECO:0007669"/>
    <property type="project" value="UniProtKB-KW"/>
</dbReference>
<reference evidence="8 9" key="1">
    <citation type="submission" date="2012-06" db="EMBL/GenBank/DDBJ databases">
        <title>Complete genome of Terriglobus roseus DSM 18391.</title>
        <authorList>
            <consortium name="US DOE Joint Genome Institute (JGI-PGF)"/>
            <person name="Lucas S."/>
            <person name="Copeland A."/>
            <person name="Lapidus A."/>
            <person name="Glavina del Rio T."/>
            <person name="Dalin E."/>
            <person name="Tice H."/>
            <person name="Bruce D."/>
            <person name="Goodwin L."/>
            <person name="Pitluck S."/>
            <person name="Peters L."/>
            <person name="Mikhailova N."/>
            <person name="Munk A.C.C."/>
            <person name="Kyrpides N."/>
            <person name="Mavromatis K."/>
            <person name="Ivanova N."/>
            <person name="Brettin T."/>
            <person name="Detter J.C."/>
            <person name="Han C."/>
            <person name="Larimer F."/>
            <person name="Land M."/>
            <person name="Hauser L."/>
            <person name="Markowitz V."/>
            <person name="Cheng J.-F."/>
            <person name="Hugenholtz P."/>
            <person name="Woyke T."/>
            <person name="Wu D."/>
            <person name="Brambilla E."/>
            <person name="Klenk H.-P."/>
            <person name="Eisen J.A."/>
        </authorList>
    </citation>
    <scope>NUCLEOTIDE SEQUENCE [LARGE SCALE GENOMIC DNA]</scope>
    <source>
        <strain evidence="9">DSM 18391 / NRRL B-41598 / KBS 63</strain>
    </source>
</reference>
<organism evidence="8 9">
    <name type="scientific">Terriglobus roseus (strain DSM 18391 / NRRL B-41598 / KBS 63)</name>
    <dbReference type="NCBI Taxonomy" id="926566"/>
    <lineage>
        <taxon>Bacteria</taxon>
        <taxon>Pseudomonadati</taxon>
        <taxon>Acidobacteriota</taxon>
        <taxon>Terriglobia</taxon>
        <taxon>Terriglobales</taxon>
        <taxon>Acidobacteriaceae</taxon>
        <taxon>Terriglobus</taxon>
    </lineage>
</organism>
<dbReference type="InterPro" id="IPR024664">
    <property type="entry name" value="Ara_Isoase_C"/>
</dbReference>
<dbReference type="Proteomes" id="UP000006056">
    <property type="component" value="Chromosome"/>
</dbReference>
<proteinExistence type="predicted"/>
<dbReference type="AlphaFoldDB" id="I3ZIV7"/>
<evidence type="ECO:0000256" key="5">
    <source>
        <dbReference type="ARBA" id="ARBA00023277"/>
    </source>
</evidence>
<keyword evidence="5" id="KW-0119">Carbohydrate metabolism</keyword>
<name>I3ZIV7_TERRK</name>
<dbReference type="PANTHER" id="PTHR38464:SF1">
    <property type="entry name" value="L-ARABINOSE ISOMERASE"/>
    <property type="match status" value="1"/>
</dbReference>
<dbReference type="HOGENOM" id="CLU_045786_1_0_0"/>
<evidence type="ECO:0000256" key="6">
    <source>
        <dbReference type="SAM" id="MobiDB-lite"/>
    </source>
</evidence>
<keyword evidence="1" id="KW-0479">Metal-binding</keyword>